<dbReference type="InterPro" id="IPR046342">
    <property type="entry name" value="CBS_dom_sf"/>
</dbReference>
<comment type="caution">
    <text evidence="2">The sequence shown here is derived from an EMBL/GenBank/DDBJ whole genome shotgun (WGS) entry which is preliminary data.</text>
</comment>
<organism evidence="2">
    <name type="scientific">marine sediment metagenome</name>
    <dbReference type="NCBI Taxonomy" id="412755"/>
    <lineage>
        <taxon>unclassified sequences</taxon>
        <taxon>metagenomes</taxon>
        <taxon>ecological metagenomes</taxon>
    </lineage>
</organism>
<dbReference type="InterPro" id="IPR000644">
    <property type="entry name" value="CBS_dom"/>
</dbReference>
<dbReference type="Pfam" id="PF00571">
    <property type="entry name" value="CBS"/>
    <property type="match status" value="1"/>
</dbReference>
<reference evidence="2" key="1">
    <citation type="journal article" date="2014" name="Front. Microbiol.">
        <title>High frequency of phylogenetically diverse reductive dehalogenase-homologous genes in deep subseafloor sedimentary metagenomes.</title>
        <authorList>
            <person name="Kawai M."/>
            <person name="Futagami T."/>
            <person name="Toyoda A."/>
            <person name="Takaki Y."/>
            <person name="Nishi S."/>
            <person name="Hori S."/>
            <person name="Arai W."/>
            <person name="Tsubouchi T."/>
            <person name="Morono Y."/>
            <person name="Uchiyama I."/>
            <person name="Ito T."/>
            <person name="Fujiyama A."/>
            <person name="Inagaki F."/>
            <person name="Takami H."/>
        </authorList>
    </citation>
    <scope>NUCLEOTIDE SEQUENCE</scope>
    <source>
        <strain evidence="2">Expedition CK06-06</strain>
    </source>
</reference>
<sequence>PPLATLRTSNMDDAFVVTRTGKLLGLVTMERLVEVIRGKGNSIREALELDLPTCTADTLVEDLFPLAASTRYPIPVLDERGKFTGEVHTSSILVSMIQEKEVETDARVP</sequence>
<gene>
    <name evidence="2" type="ORF">S01H4_28188</name>
</gene>
<evidence type="ECO:0000259" key="1">
    <source>
        <dbReference type="Pfam" id="PF00571"/>
    </source>
</evidence>
<dbReference type="Gene3D" id="3.10.580.10">
    <property type="entry name" value="CBS-domain"/>
    <property type="match status" value="1"/>
</dbReference>
<dbReference type="EMBL" id="BART01013945">
    <property type="protein sequence ID" value="GAG83036.1"/>
    <property type="molecule type" value="Genomic_DNA"/>
</dbReference>
<name>X1CFN4_9ZZZZ</name>
<proteinExistence type="predicted"/>
<dbReference type="SUPFAM" id="SSF54631">
    <property type="entry name" value="CBS-domain pair"/>
    <property type="match status" value="1"/>
</dbReference>
<accession>X1CFN4</accession>
<evidence type="ECO:0000313" key="2">
    <source>
        <dbReference type="EMBL" id="GAG83036.1"/>
    </source>
</evidence>
<protein>
    <recommendedName>
        <fullName evidence="1">CBS domain-containing protein</fullName>
    </recommendedName>
</protein>
<feature type="domain" description="CBS" evidence="1">
    <location>
        <begin position="50"/>
        <end position="93"/>
    </location>
</feature>
<dbReference type="AlphaFoldDB" id="X1CFN4"/>
<feature type="non-terminal residue" evidence="2">
    <location>
        <position position="1"/>
    </location>
</feature>